<dbReference type="InterPro" id="IPR023347">
    <property type="entry name" value="Lysozyme_dom_sf"/>
</dbReference>
<dbReference type="InterPro" id="IPR051018">
    <property type="entry name" value="Bacteriophage_GH24"/>
</dbReference>
<evidence type="ECO:0000256" key="6">
    <source>
        <dbReference type="RuleBase" id="RU003788"/>
    </source>
</evidence>
<evidence type="ECO:0000256" key="3">
    <source>
        <dbReference type="ARBA" id="ARBA00022638"/>
    </source>
</evidence>
<evidence type="ECO:0000313" key="8">
    <source>
        <dbReference type="EMBL" id="MFC6640432.1"/>
    </source>
</evidence>
<dbReference type="Proteomes" id="UP001596403">
    <property type="component" value="Unassembled WGS sequence"/>
</dbReference>
<organism evidence="8 9">
    <name type="scientific">Sulfitobacter profundi</name>
    <dbReference type="NCBI Taxonomy" id="2679961"/>
    <lineage>
        <taxon>Bacteria</taxon>
        <taxon>Pseudomonadati</taxon>
        <taxon>Pseudomonadota</taxon>
        <taxon>Alphaproteobacteria</taxon>
        <taxon>Rhodobacterales</taxon>
        <taxon>Roseobacteraceae</taxon>
        <taxon>Sulfitobacter</taxon>
    </lineage>
</organism>
<keyword evidence="4 6" id="KW-0378">Hydrolase</keyword>
<keyword evidence="3 6" id="KW-0081">Bacteriolytic enzyme</keyword>
<dbReference type="Pfam" id="PF00959">
    <property type="entry name" value="Phage_lysozyme"/>
    <property type="match status" value="1"/>
</dbReference>
<dbReference type="PANTHER" id="PTHR38107:SF3">
    <property type="entry name" value="LYSOZYME RRRD-RELATED"/>
    <property type="match status" value="1"/>
</dbReference>
<comment type="catalytic activity">
    <reaction evidence="1 6">
        <text>Hydrolysis of (1-&gt;4)-beta-linkages between N-acetylmuramic acid and N-acetyl-D-glucosamine residues in a peptidoglycan and between N-acetyl-D-glucosamine residues in chitodextrins.</text>
        <dbReference type="EC" id="3.2.1.17"/>
    </reaction>
</comment>
<dbReference type="InterPro" id="IPR023346">
    <property type="entry name" value="Lysozyme-like_dom_sf"/>
</dbReference>
<dbReference type="PANTHER" id="PTHR38107">
    <property type="match status" value="1"/>
</dbReference>
<sequence length="232" mass="25850">MKLIPNWKQIAKRSHSMWANYLGILCLLAPEVIYYVTERDTNPRFWWLLGVGLIIYGLLGRVKDQGVGDSTTRCASAVTVAAFLLVAFPLVAKWEGKENTAYLDRIASPPVWTVCHGETRGVKAGDHYTDAECQAMLEAGLLEYRDALYQYFTPRTIDTRLTPERDAAYVSLAWNVGIRGAGKSTATRRLNAGSIASGCTALTWWNKAGGRVVRGLVRRRSDEYRLCMQGLA</sequence>
<keyword evidence="7" id="KW-0472">Membrane</keyword>
<keyword evidence="2 6" id="KW-0929">Antimicrobial</keyword>
<comment type="caution">
    <text evidence="8">The sequence shown here is derived from an EMBL/GenBank/DDBJ whole genome shotgun (WGS) entry which is preliminary data.</text>
</comment>
<dbReference type="Pfam" id="PF25612">
    <property type="entry name" value="DUF7940"/>
    <property type="match status" value="1"/>
</dbReference>
<evidence type="ECO:0000313" key="9">
    <source>
        <dbReference type="Proteomes" id="UP001596403"/>
    </source>
</evidence>
<keyword evidence="5 6" id="KW-0326">Glycosidase</keyword>
<dbReference type="RefSeq" id="WP_132443630.1">
    <property type="nucleotide sequence ID" value="NZ_JBHSWA010000001.1"/>
</dbReference>
<evidence type="ECO:0000256" key="1">
    <source>
        <dbReference type="ARBA" id="ARBA00000632"/>
    </source>
</evidence>
<keyword evidence="7" id="KW-1133">Transmembrane helix</keyword>
<proteinExistence type="inferred from homology"/>
<evidence type="ECO:0000256" key="7">
    <source>
        <dbReference type="SAM" id="Phobius"/>
    </source>
</evidence>
<evidence type="ECO:0000256" key="4">
    <source>
        <dbReference type="ARBA" id="ARBA00022801"/>
    </source>
</evidence>
<name>A0ABW1YWU8_9RHOB</name>
<dbReference type="InterPro" id="IPR034690">
    <property type="entry name" value="Endolysin_T4_type"/>
</dbReference>
<dbReference type="InterPro" id="IPR057700">
    <property type="entry name" value="DUF7940"/>
</dbReference>
<dbReference type="Gene3D" id="1.10.530.40">
    <property type="match status" value="1"/>
</dbReference>
<dbReference type="InterPro" id="IPR002196">
    <property type="entry name" value="Glyco_hydro_24"/>
</dbReference>
<feature type="transmembrane region" description="Helical" evidence="7">
    <location>
        <begin position="74"/>
        <end position="92"/>
    </location>
</feature>
<evidence type="ECO:0000256" key="2">
    <source>
        <dbReference type="ARBA" id="ARBA00022529"/>
    </source>
</evidence>
<dbReference type="CDD" id="cd16900">
    <property type="entry name" value="endolysin_R21-like"/>
    <property type="match status" value="1"/>
</dbReference>
<feature type="transmembrane region" description="Helical" evidence="7">
    <location>
        <begin position="43"/>
        <end position="62"/>
    </location>
</feature>
<gene>
    <name evidence="8" type="ORF">ACFQAU_00385</name>
</gene>
<keyword evidence="7" id="KW-0812">Transmembrane</keyword>
<feature type="transmembrane region" description="Helical" evidence="7">
    <location>
        <begin position="18"/>
        <end position="37"/>
    </location>
</feature>
<dbReference type="HAMAP" id="MF_04110">
    <property type="entry name" value="ENDOLYSIN_T4"/>
    <property type="match status" value="1"/>
</dbReference>
<dbReference type="EC" id="3.2.1.17" evidence="6"/>
<comment type="similarity">
    <text evidence="6">Belongs to the glycosyl hydrolase 24 family.</text>
</comment>
<accession>A0ABW1YWU8</accession>
<reference evidence="9" key="1">
    <citation type="journal article" date="2019" name="Int. J. Syst. Evol. Microbiol.">
        <title>The Global Catalogue of Microorganisms (GCM) 10K type strain sequencing project: providing services to taxonomists for standard genome sequencing and annotation.</title>
        <authorList>
            <consortium name="The Broad Institute Genomics Platform"/>
            <consortium name="The Broad Institute Genome Sequencing Center for Infectious Disease"/>
            <person name="Wu L."/>
            <person name="Ma J."/>
        </authorList>
    </citation>
    <scope>NUCLEOTIDE SEQUENCE [LARGE SCALE GENOMIC DNA]</scope>
    <source>
        <strain evidence="9">NBRC 111368</strain>
    </source>
</reference>
<evidence type="ECO:0000256" key="5">
    <source>
        <dbReference type="ARBA" id="ARBA00023295"/>
    </source>
</evidence>
<dbReference type="SUPFAM" id="SSF53955">
    <property type="entry name" value="Lysozyme-like"/>
    <property type="match status" value="1"/>
</dbReference>
<dbReference type="EMBL" id="JBHSWA010000001">
    <property type="protein sequence ID" value="MFC6640432.1"/>
    <property type="molecule type" value="Genomic_DNA"/>
</dbReference>
<keyword evidence="9" id="KW-1185">Reference proteome</keyword>
<protein>
    <recommendedName>
        <fullName evidence="6">Lysozyme</fullName>
        <ecNumber evidence="6">3.2.1.17</ecNumber>
    </recommendedName>
</protein>